<keyword evidence="2" id="KW-1185">Reference proteome</keyword>
<evidence type="ECO:0000313" key="2">
    <source>
        <dbReference type="Proteomes" id="UP001409585"/>
    </source>
</evidence>
<evidence type="ECO:0000313" key="1">
    <source>
        <dbReference type="EMBL" id="GAA4931590.1"/>
    </source>
</evidence>
<dbReference type="Proteomes" id="UP001409585">
    <property type="component" value="Unassembled WGS sequence"/>
</dbReference>
<dbReference type="RefSeq" id="WP_345416465.1">
    <property type="nucleotide sequence ID" value="NZ_AP031496.1"/>
</dbReference>
<reference evidence="2" key="1">
    <citation type="journal article" date="2019" name="Int. J. Syst. Evol. Microbiol.">
        <title>The Global Catalogue of Microorganisms (GCM) 10K type strain sequencing project: providing services to taxonomists for standard genome sequencing and annotation.</title>
        <authorList>
            <consortium name="The Broad Institute Genomics Platform"/>
            <consortium name="The Broad Institute Genome Sequencing Center for Infectious Disease"/>
            <person name="Wu L."/>
            <person name="Ma J."/>
        </authorList>
    </citation>
    <scope>NUCLEOTIDE SEQUENCE [LARGE SCALE GENOMIC DNA]</scope>
    <source>
        <strain evidence="2">JCM 19134</strain>
    </source>
</reference>
<protein>
    <submittedName>
        <fullName evidence="1">Uncharacterized protein</fullName>
    </submittedName>
</protein>
<accession>A0AAV3TX90</accession>
<dbReference type="EMBL" id="BAABLX010000004">
    <property type="protein sequence ID" value="GAA4931590.1"/>
    <property type="molecule type" value="Genomic_DNA"/>
</dbReference>
<organism evidence="1 2">
    <name type="scientific">Halioxenophilus aromaticivorans</name>
    <dbReference type="NCBI Taxonomy" id="1306992"/>
    <lineage>
        <taxon>Bacteria</taxon>
        <taxon>Pseudomonadati</taxon>
        <taxon>Pseudomonadota</taxon>
        <taxon>Gammaproteobacteria</taxon>
        <taxon>Alteromonadales</taxon>
        <taxon>Alteromonadaceae</taxon>
        <taxon>Halioxenophilus</taxon>
    </lineage>
</organism>
<sequence>MIKHSAQINLSDNKPVSTPASIFETPEAEHCPYVSLAILYLPKLHTQTWDTIFAMSETRDDLTNHMIAEQLADAICTLNDKDRTALCVTLDEKYEDCDLLDLILDKTQHFAAQ</sequence>
<proteinExistence type="predicted"/>
<gene>
    <name evidence="1" type="ORF">GCM10025791_04710</name>
</gene>
<comment type="caution">
    <text evidence="1">The sequence shown here is derived from an EMBL/GenBank/DDBJ whole genome shotgun (WGS) entry which is preliminary data.</text>
</comment>
<name>A0AAV3TX90_9ALTE</name>
<dbReference type="AlphaFoldDB" id="A0AAV3TX90"/>